<sequence>MHIFIIVFSPLVPPTIDDSRSSGDVTVDEGKDVSMTCEARGDPSPVIRWVREGGERFNMNTSQTVDEYLGKTLFIPGVSRNHSGAFLCIASNGVPPSVSKRILLNVKFPPKILDEHASGRVGAALLGVATMTCRFQAQPLTAVRWFKGPREVKGQSASAAVETSKGQGIGEMVSLLTINVEAAIDYGRYRCCLVRNSLGSAEKYFDVYVFTRDVLPNTQEQKLSEVSKKCQVVTQPPFVPWRTLPGK</sequence>
<dbReference type="PANTHER" id="PTHR12231">
    <property type="entry name" value="CTX-RELATED TYPE I TRANSMEMBRANE PROTEIN"/>
    <property type="match status" value="1"/>
</dbReference>
<accession>A0A423T7X6</accession>
<keyword evidence="6" id="KW-1015">Disulfide bond</keyword>
<comment type="caution">
    <text evidence="10">The sequence shown here is derived from an EMBL/GenBank/DDBJ whole genome shotgun (WGS) entry which is preliminary data.</text>
</comment>
<dbReference type="FunFam" id="2.60.40.10:FF:000328">
    <property type="entry name" value="CLUMA_CG000981, isoform A"/>
    <property type="match status" value="1"/>
</dbReference>
<dbReference type="InterPro" id="IPR003598">
    <property type="entry name" value="Ig_sub2"/>
</dbReference>
<dbReference type="EMBL" id="QCYY01002136">
    <property type="protein sequence ID" value="ROT72556.1"/>
    <property type="molecule type" value="Genomic_DNA"/>
</dbReference>
<organism evidence="10 11">
    <name type="scientific">Penaeus vannamei</name>
    <name type="common">Whiteleg shrimp</name>
    <name type="synonym">Litopenaeus vannamei</name>
    <dbReference type="NCBI Taxonomy" id="6689"/>
    <lineage>
        <taxon>Eukaryota</taxon>
        <taxon>Metazoa</taxon>
        <taxon>Ecdysozoa</taxon>
        <taxon>Arthropoda</taxon>
        <taxon>Crustacea</taxon>
        <taxon>Multicrustacea</taxon>
        <taxon>Malacostraca</taxon>
        <taxon>Eumalacostraca</taxon>
        <taxon>Eucarida</taxon>
        <taxon>Decapoda</taxon>
        <taxon>Dendrobranchiata</taxon>
        <taxon>Penaeoidea</taxon>
        <taxon>Penaeidae</taxon>
        <taxon>Penaeus</taxon>
    </lineage>
</organism>
<evidence type="ECO:0000256" key="3">
    <source>
        <dbReference type="ARBA" id="ARBA00022729"/>
    </source>
</evidence>
<evidence type="ECO:0000256" key="5">
    <source>
        <dbReference type="ARBA" id="ARBA00023136"/>
    </source>
</evidence>
<dbReference type="AlphaFoldDB" id="A0A423T7X6"/>
<dbReference type="SMART" id="SM00409">
    <property type="entry name" value="IG"/>
    <property type="match status" value="2"/>
</dbReference>
<dbReference type="Pfam" id="PF13927">
    <property type="entry name" value="Ig_3"/>
    <property type="match status" value="1"/>
</dbReference>
<keyword evidence="4" id="KW-0677">Repeat</keyword>
<dbReference type="SUPFAM" id="SSF48726">
    <property type="entry name" value="Immunoglobulin"/>
    <property type="match status" value="2"/>
</dbReference>
<feature type="domain" description="Ig-like" evidence="9">
    <location>
        <begin position="14"/>
        <end position="99"/>
    </location>
</feature>
<dbReference type="OrthoDB" id="10012075at2759"/>
<dbReference type="InterPro" id="IPR051170">
    <property type="entry name" value="Neural/epithelial_adhesion"/>
</dbReference>
<dbReference type="PROSITE" id="PS50835">
    <property type="entry name" value="IG_LIKE"/>
    <property type="match status" value="2"/>
</dbReference>
<evidence type="ECO:0000256" key="4">
    <source>
        <dbReference type="ARBA" id="ARBA00022737"/>
    </source>
</evidence>
<evidence type="ECO:0000256" key="7">
    <source>
        <dbReference type="ARBA" id="ARBA00023180"/>
    </source>
</evidence>
<reference evidence="10 11" key="1">
    <citation type="submission" date="2018-04" db="EMBL/GenBank/DDBJ databases">
        <authorList>
            <person name="Zhang X."/>
            <person name="Yuan J."/>
            <person name="Li F."/>
            <person name="Xiang J."/>
        </authorList>
    </citation>
    <scope>NUCLEOTIDE SEQUENCE [LARGE SCALE GENOMIC DNA]</scope>
    <source>
        <tissue evidence="10">Muscle</tissue>
    </source>
</reference>
<dbReference type="GO" id="GO:0043005">
    <property type="term" value="C:neuron projection"/>
    <property type="evidence" value="ECO:0007669"/>
    <property type="project" value="TreeGrafter"/>
</dbReference>
<dbReference type="STRING" id="6689.A0A423T7X6"/>
<dbReference type="InterPro" id="IPR007110">
    <property type="entry name" value="Ig-like_dom"/>
</dbReference>
<dbReference type="SMART" id="SM00408">
    <property type="entry name" value="IGc2"/>
    <property type="match status" value="2"/>
</dbReference>
<feature type="domain" description="Ig-like" evidence="9">
    <location>
        <begin position="110"/>
        <end position="191"/>
    </location>
</feature>
<keyword evidence="5" id="KW-0472">Membrane</keyword>
<protein>
    <submittedName>
        <fullName evidence="10">Putative lachesin</fullName>
    </submittedName>
</protein>
<comment type="subcellular location">
    <subcellularLocation>
        <location evidence="1">Cell membrane</location>
    </subcellularLocation>
</comment>
<evidence type="ECO:0000259" key="9">
    <source>
        <dbReference type="PROSITE" id="PS50835"/>
    </source>
</evidence>
<reference evidence="10 11" key="2">
    <citation type="submission" date="2019-01" db="EMBL/GenBank/DDBJ databases">
        <title>The decoding of complex shrimp genome reveals the adaptation for benthos swimmer, frequently molting mechanism and breeding impact on genome.</title>
        <authorList>
            <person name="Sun Y."/>
            <person name="Gao Y."/>
            <person name="Yu Y."/>
        </authorList>
    </citation>
    <scope>NUCLEOTIDE SEQUENCE [LARGE SCALE GENOMIC DNA]</scope>
    <source>
        <tissue evidence="10">Muscle</tissue>
    </source>
</reference>
<evidence type="ECO:0000256" key="6">
    <source>
        <dbReference type="ARBA" id="ARBA00023157"/>
    </source>
</evidence>
<evidence type="ECO:0000256" key="8">
    <source>
        <dbReference type="ARBA" id="ARBA00023319"/>
    </source>
</evidence>
<gene>
    <name evidence="10" type="ORF">C7M84_009051</name>
</gene>
<dbReference type="InterPro" id="IPR013783">
    <property type="entry name" value="Ig-like_fold"/>
</dbReference>
<keyword evidence="7" id="KW-0325">Glycoprotein</keyword>
<dbReference type="Gene3D" id="2.60.40.10">
    <property type="entry name" value="Immunoglobulins"/>
    <property type="match status" value="2"/>
</dbReference>
<evidence type="ECO:0000256" key="1">
    <source>
        <dbReference type="ARBA" id="ARBA00004236"/>
    </source>
</evidence>
<evidence type="ECO:0000313" key="10">
    <source>
        <dbReference type="EMBL" id="ROT72556.1"/>
    </source>
</evidence>
<dbReference type="InterPro" id="IPR036179">
    <property type="entry name" value="Ig-like_dom_sf"/>
</dbReference>
<proteinExistence type="predicted"/>
<dbReference type="Proteomes" id="UP000283509">
    <property type="component" value="Unassembled WGS sequence"/>
</dbReference>
<evidence type="ECO:0000256" key="2">
    <source>
        <dbReference type="ARBA" id="ARBA00022475"/>
    </source>
</evidence>
<keyword evidence="8" id="KW-0393">Immunoglobulin domain</keyword>
<evidence type="ECO:0000313" key="11">
    <source>
        <dbReference type="Proteomes" id="UP000283509"/>
    </source>
</evidence>
<keyword evidence="11" id="KW-1185">Reference proteome</keyword>
<keyword evidence="3" id="KW-0732">Signal</keyword>
<dbReference type="GO" id="GO:0005886">
    <property type="term" value="C:plasma membrane"/>
    <property type="evidence" value="ECO:0007669"/>
    <property type="project" value="UniProtKB-SubCell"/>
</dbReference>
<dbReference type="PANTHER" id="PTHR12231:SF253">
    <property type="entry name" value="DPR-INTERACTING PROTEIN ETA, ISOFORM B-RELATED"/>
    <property type="match status" value="1"/>
</dbReference>
<keyword evidence="2" id="KW-1003">Cell membrane</keyword>
<dbReference type="InterPro" id="IPR003599">
    <property type="entry name" value="Ig_sub"/>
</dbReference>
<name>A0A423T7X6_PENVA</name>